<name>A0A518D3D4_9BACT</name>
<evidence type="ECO:0000256" key="5">
    <source>
        <dbReference type="ARBA" id="ARBA00023136"/>
    </source>
</evidence>
<comment type="subcellular location">
    <subcellularLocation>
        <location evidence="6">Cell membrane</location>
        <topology evidence="6">Multi-pass membrane protein</topology>
    </subcellularLocation>
    <subcellularLocation>
        <location evidence="1">Membrane</location>
        <topology evidence="1">Multi-pass membrane protein</topology>
    </subcellularLocation>
</comment>
<dbReference type="GO" id="GO:0055085">
    <property type="term" value="P:transmembrane transport"/>
    <property type="evidence" value="ECO:0007669"/>
    <property type="project" value="InterPro"/>
</dbReference>
<evidence type="ECO:0000313" key="9">
    <source>
        <dbReference type="Proteomes" id="UP000319342"/>
    </source>
</evidence>
<dbReference type="EMBL" id="CP036290">
    <property type="protein sequence ID" value="QDU85990.1"/>
    <property type="molecule type" value="Genomic_DNA"/>
</dbReference>
<dbReference type="AlphaFoldDB" id="A0A518D3D4"/>
<dbReference type="PANTHER" id="PTHR30477">
    <property type="entry name" value="ABC-TRANSPORTER METAL-BINDING PROTEIN"/>
    <property type="match status" value="1"/>
</dbReference>
<feature type="transmembrane region" description="Helical" evidence="7">
    <location>
        <begin position="253"/>
        <end position="274"/>
    </location>
</feature>
<gene>
    <name evidence="8" type="primary">znuB</name>
    <name evidence="8" type="ORF">Pla163_31370</name>
</gene>
<dbReference type="Proteomes" id="UP000319342">
    <property type="component" value="Chromosome"/>
</dbReference>
<evidence type="ECO:0000313" key="8">
    <source>
        <dbReference type="EMBL" id="QDU85990.1"/>
    </source>
</evidence>
<evidence type="ECO:0000256" key="6">
    <source>
        <dbReference type="RuleBase" id="RU003943"/>
    </source>
</evidence>
<feature type="transmembrane region" description="Helical" evidence="7">
    <location>
        <begin position="102"/>
        <end position="123"/>
    </location>
</feature>
<dbReference type="InterPro" id="IPR001626">
    <property type="entry name" value="ABC_TroCD"/>
</dbReference>
<comment type="similarity">
    <text evidence="2 6">Belongs to the ABC-3 integral membrane protein family.</text>
</comment>
<dbReference type="Gene3D" id="1.10.3470.10">
    <property type="entry name" value="ABC transporter involved in vitamin B12 uptake, BtuC"/>
    <property type="match status" value="1"/>
</dbReference>
<dbReference type="GO" id="GO:0043190">
    <property type="term" value="C:ATP-binding cassette (ABC) transporter complex"/>
    <property type="evidence" value="ECO:0007669"/>
    <property type="project" value="InterPro"/>
</dbReference>
<evidence type="ECO:0000256" key="2">
    <source>
        <dbReference type="ARBA" id="ARBA00008034"/>
    </source>
</evidence>
<dbReference type="GO" id="GO:0010043">
    <property type="term" value="P:response to zinc ion"/>
    <property type="evidence" value="ECO:0007669"/>
    <property type="project" value="TreeGrafter"/>
</dbReference>
<keyword evidence="9" id="KW-1185">Reference proteome</keyword>
<feature type="transmembrane region" description="Helical" evidence="7">
    <location>
        <begin position="135"/>
        <end position="158"/>
    </location>
</feature>
<feature type="transmembrane region" description="Helical" evidence="7">
    <location>
        <begin position="186"/>
        <end position="217"/>
    </location>
</feature>
<organism evidence="8 9">
    <name type="scientific">Rohdeia mirabilis</name>
    <dbReference type="NCBI Taxonomy" id="2528008"/>
    <lineage>
        <taxon>Bacteria</taxon>
        <taxon>Pseudomonadati</taxon>
        <taxon>Planctomycetota</taxon>
        <taxon>Planctomycetia</taxon>
        <taxon>Planctomycetia incertae sedis</taxon>
        <taxon>Rohdeia</taxon>
    </lineage>
</organism>
<evidence type="ECO:0000256" key="7">
    <source>
        <dbReference type="SAM" id="Phobius"/>
    </source>
</evidence>
<evidence type="ECO:0000256" key="4">
    <source>
        <dbReference type="ARBA" id="ARBA00022989"/>
    </source>
</evidence>
<proteinExistence type="inferred from homology"/>
<evidence type="ECO:0000256" key="1">
    <source>
        <dbReference type="ARBA" id="ARBA00004141"/>
    </source>
</evidence>
<keyword evidence="4 7" id="KW-1133">Transmembrane helix</keyword>
<dbReference type="InterPro" id="IPR037294">
    <property type="entry name" value="ABC_BtuC-like"/>
</dbReference>
<feature type="transmembrane region" description="Helical" evidence="7">
    <location>
        <begin position="229"/>
        <end position="247"/>
    </location>
</feature>
<keyword evidence="5 7" id="KW-0472">Membrane</keyword>
<accession>A0A518D3D4</accession>
<dbReference type="RefSeq" id="WP_419185998.1">
    <property type="nucleotide sequence ID" value="NZ_CP036290.1"/>
</dbReference>
<dbReference type="Pfam" id="PF00950">
    <property type="entry name" value="ABC-3"/>
    <property type="match status" value="1"/>
</dbReference>
<feature type="transmembrane region" description="Helical" evidence="7">
    <location>
        <begin position="36"/>
        <end position="59"/>
    </location>
</feature>
<feature type="transmembrane region" description="Helical" evidence="7">
    <location>
        <begin position="71"/>
        <end position="90"/>
    </location>
</feature>
<reference evidence="8 9" key="1">
    <citation type="submission" date="2019-02" db="EMBL/GenBank/DDBJ databases">
        <title>Deep-cultivation of Planctomycetes and their phenomic and genomic characterization uncovers novel biology.</title>
        <authorList>
            <person name="Wiegand S."/>
            <person name="Jogler M."/>
            <person name="Boedeker C."/>
            <person name="Pinto D."/>
            <person name="Vollmers J."/>
            <person name="Rivas-Marin E."/>
            <person name="Kohn T."/>
            <person name="Peeters S.H."/>
            <person name="Heuer A."/>
            <person name="Rast P."/>
            <person name="Oberbeckmann S."/>
            <person name="Bunk B."/>
            <person name="Jeske O."/>
            <person name="Meyerdierks A."/>
            <person name="Storesund J.E."/>
            <person name="Kallscheuer N."/>
            <person name="Luecker S."/>
            <person name="Lage O.M."/>
            <person name="Pohl T."/>
            <person name="Merkel B.J."/>
            <person name="Hornburger P."/>
            <person name="Mueller R.-W."/>
            <person name="Bruemmer F."/>
            <person name="Labrenz M."/>
            <person name="Spormann A.M."/>
            <person name="Op den Camp H."/>
            <person name="Overmann J."/>
            <person name="Amann R."/>
            <person name="Jetten M.S.M."/>
            <person name="Mascher T."/>
            <person name="Medema M.H."/>
            <person name="Devos D.P."/>
            <person name="Kaster A.-K."/>
            <person name="Ovreas L."/>
            <person name="Rohde M."/>
            <person name="Galperin M.Y."/>
            <person name="Jogler C."/>
        </authorList>
    </citation>
    <scope>NUCLEOTIDE SEQUENCE [LARGE SCALE GENOMIC DNA]</scope>
    <source>
        <strain evidence="8 9">Pla163</strain>
    </source>
</reference>
<dbReference type="PANTHER" id="PTHR30477:SF13">
    <property type="entry name" value="IRON TRANSPORT SYSTEM MEMBRANE PROTEIN HI_0360-RELATED"/>
    <property type="match status" value="1"/>
</dbReference>
<keyword evidence="6" id="KW-0813">Transport</keyword>
<evidence type="ECO:0000256" key="3">
    <source>
        <dbReference type="ARBA" id="ARBA00022692"/>
    </source>
</evidence>
<sequence length="278" mass="27689">MSIYLELFGASLAALACLAVAAPAFGAFLHARGTVLQGLALPQAALAGIAIGALIEGAGHAHAGHTHTGSGIAFGWAAVGTLLGLCAVGVRWRSSGVENGRAAVVFCVASALAVLLPTFSPTGALHLEARTRGEILAIGGADLIAVAAATAVVVATLVRTWRHVLLVGQDPTAARVHGLSVLRTNLVFNGCVAVVTVVGTATAGPLATFGLLVVPAIGCQAGAPSMRAFLARSSMVGLVGASLSVALSFWADLPLGPCVVVGCLPATLVARVVWRTGS</sequence>
<protein>
    <submittedName>
        <fullName evidence="8">High-affinity zinc uptake system membrane protein ZnuB</fullName>
    </submittedName>
</protein>
<keyword evidence="3 6" id="KW-0812">Transmembrane</keyword>
<dbReference type="SUPFAM" id="SSF81345">
    <property type="entry name" value="ABC transporter involved in vitamin B12 uptake, BtuC"/>
    <property type="match status" value="1"/>
</dbReference>